<dbReference type="InterPro" id="IPR013320">
    <property type="entry name" value="ConA-like_dom_sf"/>
</dbReference>
<dbReference type="CDD" id="cd00413">
    <property type="entry name" value="Glyco_hydrolase_16"/>
    <property type="match status" value="1"/>
</dbReference>
<dbReference type="GO" id="GO:0004553">
    <property type="term" value="F:hydrolase activity, hydrolyzing O-glycosyl compounds"/>
    <property type="evidence" value="ECO:0007669"/>
    <property type="project" value="InterPro"/>
</dbReference>
<name>A0A4R5QDE0_9PROT</name>
<dbReference type="AlphaFoldDB" id="A0A4R5QDE0"/>
<gene>
    <name evidence="3" type="ORF">E2C06_18310</name>
</gene>
<organism evidence="3 4">
    <name type="scientific">Dankookia rubra</name>
    <dbReference type="NCBI Taxonomy" id="1442381"/>
    <lineage>
        <taxon>Bacteria</taxon>
        <taxon>Pseudomonadati</taxon>
        <taxon>Pseudomonadota</taxon>
        <taxon>Alphaproteobacteria</taxon>
        <taxon>Acetobacterales</taxon>
        <taxon>Roseomonadaceae</taxon>
        <taxon>Dankookia</taxon>
    </lineage>
</organism>
<dbReference type="OrthoDB" id="7279826at2"/>
<comment type="similarity">
    <text evidence="1">Belongs to the glycosyl hydrolase 16 family.</text>
</comment>
<comment type="caution">
    <text evidence="3">The sequence shown here is derived from an EMBL/GenBank/DDBJ whole genome shotgun (WGS) entry which is preliminary data.</text>
</comment>
<dbReference type="RefSeq" id="WP_133290059.1">
    <property type="nucleotide sequence ID" value="NZ_SMSJ01000025.1"/>
</dbReference>
<proteinExistence type="inferred from homology"/>
<evidence type="ECO:0000313" key="4">
    <source>
        <dbReference type="Proteomes" id="UP000295096"/>
    </source>
</evidence>
<dbReference type="PROSITE" id="PS51762">
    <property type="entry name" value="GH16_2"/>
    <property type="match status" value="1"/>
</dbReference>
<protein>
    <submittedName>
        <fullName evidence="3">Glycosyl hydrolase family protein</fullName>
    </submittedName>
</protein>
<dbReference type="Gene3D" id="2.60.120.200">
    <property type="match status" value="1"/>
</dbReference>
<evidence type="ECO:0000313" key="3">
    <source>
        <dbReference type="EMBL" id="TDH61192.1"/>
    </source>
</evidence>
<dbReference type="Pfam" id="PF00722">
    <property type="entry name" value="Glyco_hydro_16"/>
    <property type="match status" value="1"/>
</dbReference>
<evidence type="ECO:0000256" key="1">
    <source>
        <dbReference type="ARBA" id="ARBA00006865"/>
    </source>
</evidence>
<keyword evidence="4" id="KW-1185">Reference proteome</keyword>
<dbReference type="SUPFAM" id="SSF49899">
    <property type="entry name" value="Concanavalin A-like lectins/glucanases"/>
    <property type="match status" value="1"/>
</dbReference>
<evidence type="ECO:0000259" key="2">
    <source>
        <dbReference type="PROSITE" id="PS51762"/>
    </source>
</evidence>
<sequence>MANTVAALPPLASMDFDWRSADFSYLTNDTGQGFGTGSPLELHAAGWDFSWLPDNLPPKVSPGVTFYIPNLPDIPTGGGVDATIDTSNGWRETFDHGPGLLARVWGEGVDFSVPGEVTIHRTAADGDSGMMVPPTDASAGSGYGLFSWTLSMTGRIGVYADVWPGTDKWPGPELDMIEFTPEGRGYSTIHSKGENGTADGLNAFQAYEMAGFDATQMHTYSMLWQPGRLTGYVDGHQTWSTTEHVPLDYAHGGQNLALGIGVQTSWNAQYQSGDNHITIYDASWSPIG</sequence>
<keyword evidence="3" id="KW-0378">Hydrolase</keyword>
<dbReference type="Proteomes" id="UP000295096">
    <property type="component" value="Unassembled WGS sequence"/>
</dbReference>
<dbReference type="GO" id="GO:0005975">
    <property type="term" value="P:carbohydrate metabolic process"/>
    <property type="evidence" value="ECO:0007669"/>
    <property type="project" value="InterPro"/>
</dbReference>
<feature type="domain" description="GH16" evidence="2">
    <location>
        <begin position="64"/>
        <end position="288"/>
    </location>
</feature>
<accession>A0A4R5QDE0</accession>
<dbReference type="EMBL" id="SMSJ01000025">
    <property type="protein sequence ID" value="TDH61192.1"/>
    <property type="molecule type" value="Genomic_DNA"/>
</dbReference>
<reference evidence="3 4" key="1">
    <citation type="journal article" date="2016" name="J. Microbiol.">
        <title>Dankookia rubra gen. nov., sp. nov., an alphaproteobacterium isolated from sediment of a shallow stream.</title>
        <authorList>
            <person name="Kim W.H."/>
            <person name="Kim D.H."/>
            <person name="Kang K."/>
            <person name="Ahn T.Y."/>
        </authorList>
    </citation>
    <scope>NUCLEOTIDE SEQUENCE [LARGE SCALE GENOMIC DNA]</scope>
    <source>
        <strain evidence="3 4">JCM30602</strain>
    </source>
</reference>
<dbReference type="InterPro" id="IPR000757">
    <property type="entry name" value="Beta-glucanase-like"/>
</dbReference>